<reference evidence="3" key="1">
    <citation type="submission" date="2025-08" db="UniProtKB">
        <authorList>
            <consortium name="RefSeq"/>
        </authorList>
    </citation>
    <scope>IDENTIFICATION</scope>
    <source>
        <tissue evidence="3">Whole blood</tissue>
    </source>
</reference>
<evidence type="ECO:0000313" key="3">
    <source>
        <dbReference type="RefSeq" id="XP_053765485.1"/>
    </source>
</evidence>
<protein>
    <submittedName>
        <fullName evidence="3">Uncharacterized LOC122455338 homolog</fullName>
    </submittedName>
</protein>
<dbReference type="CTD" id="128778905"/>
<dbReference type="RefSeq" id="XP_053765485.1">
    <property type="nucleotide sequence ID" value="XM_053909510.1"/>
</dbReference>
<keyword evidence="2" id="KW-1185">Reference proteome</keyword>
<name>A0A9W2W3L8_PANPR</name>
<evidence type="ECO:0000256" key="1">
    <source>
        <dbReference type="SAM" id="MobiDB-lite"/>
    </source>
</evidence>
<organism evidence="2 3">
    <name type="scientific">Panthera pardus</name>
    <name type="common">Leopard</name>
    <name type="synonym">Felis pardus</name>
    <dbReference type="NCBI Taxonomy" id="9691"/>
    <lineage>
        <taxon>Eukaryota</taxon>
        <taxon>Metazoa</taxon>
        <taxon>Chordata</taxon>
        <taxon>Craniata</taxon>
        <taxon>Vertebrata</taxon>
        <taxon>Euteleostomi</taxon>
        <taxon>Mammalia</taxon>
        <taxon>Eutheria</taxon>
        <taxon>Laurasiatheria</taxon>
        <taxon>Carnivora</taxon>
        <taxon>Feliformia</taxon>
        <taxon>Felidae</taxon>
        <taxon>Pantherinae</taxon>
        <taxon>Panthera</taxon>
    </lineage>
</organism>
<dbReference type="GeneID" id="128778905"/>
<proteinExistence type="predicted"/>
<evidence type="ECO:0000313" key="2">
    <source>
        <dbReference type="Proteomes" id="UP001165780"/>
    </source>
</evidence>
<gene>
    <name evidence="3" type="primary">LOC128778905</name>
</gene>
<dbReference type="AlphaFoldDB" id="A0A9W2W3L8"/>
<accession>A0A9W2W3L8</accession>
<dbReference type="Proteomes" id="UP001165780">
    <property type="component" value="Unplaced"/>
</dbReference>
<feature type="region of interest" description="Disordered" evidence="1">
    <location>
        <begin position="1"/>
        <end position="37"/>
    </location>
</feature>
<sequence>MEDARPGWPRRGGGGAQHGPAEGSARLKRGDADDGGAGCWCWRRLFWRGAARGWRRKAKRARGRADSERGLWVHPRVQRLLQRLAAWRRRYLRRGERPERLEEIPLLALERATGRD</sequence>